<dbReference type="RefSeq" id="WP_075131789.1">
    <property type="nucleotide sequence ID" value="NZ_MSIF01000002.1"/>
</dbReference>
<protein>
    <submittedName>
        <fullName evidence="2">Reactive intermediate/imine deaminase</fullName>
    </submittedName>
</protein>
<keyword evidence="3" id="KW-1185">Reference proteome</keyword>
<comment type="similarity">
    <text evidence="1">Belongs to the RutC family.</text>
</comment>
<dbReference type="Proteomes" id="UP000185696">
    <property type="component" value="Unassembled WGS sequence"/>
</dbReference>
<dbReference type="PANTHER" id="PTHR11803">
    <property type="entry name" value="2-IMINOBUTANOATE/2-IMINOPROPANOATE DEAMINASE RIDA"/>
    <property type="match status" value="1"/>
</dbReference>
<dbReference type="FunFam" id="3.30.1330.40:FF:000001">
    <property type="entry name" value="L-PSP family endoribonuclease"/>
    <property type="match status" value="1"/>
</dbReference>
<dbReference type="GO" id="GO:0005829">
    <property type="term" value="C:cytosol"/>
    <property type="evidence" value="ECO:0007669"/>
    <property type="project" value="TreeGrafter"/>
</dbReference>
<dbReference type="AlphaFoldDB" id="A0A7Z0WR12"/>
<dbReference type="InterPro" id="IPR006175">
    <property type="entry name" value="YjgF/YER057c/UK114"/>
</dbReference>
<reference evidence="2 3" key="1">
    <citation type="submission" date="2016-12" db="EMBL/GenBank/DDBJ databases">
        <title>The draft genome sequence of Actinophytocola xinjiangensis.</title>
        <authorList>
            <person name="Wang W."/>
            <person name="Yuan L."/>
        </authorList>
    </citation>
    <scope>NUCLEOTIDE SEQUENCE [LARGE SCALE GENOMIC DNA]</scope>
    <source>
        <strain evidence="2 3">CGMCC 4.4663</strain>
    </source>
</reference>
<dbReference type="PANTHER" id="PTHR11803:SF39">
    <property type="entry name" value="2-IMINOBUTANOATE_2-IMINOPROPANOATE DEAMINASE"/>
    <property type="match status" value="1"/>
</dbReference>
<accession>A0A7Z0WR12</accession>
<name>A0A7Z0WR12_9PSEU</name>
<gene>
    <name evidence="2" type="ORF">BLA60_06365</name>
</gene>
<dbReference type="CDD" id="cd00448">
    <property type="entry name" value="YjgF_YER057c_UK114_family"/>
    <property type="match status" value="1"/>
</dbReference>
<evidence type="ECO:0000313" key="2">
    <source>
        <dbReference type="EMBL" id="OLF12881.1"/>
    </source>
</evidence>
<dbReference type="InterPro" id="IPR035959">
    <property type="entry name" value="RutC-like_sf"/>
</dbReference>
<organism evidence="2 3">
    <name type="scientific">Actinophytocola xinjiangensis</name>
    <dbReference type="NCBI Taxonomy" id="485602"/>
    <lineage>
        <taxon>Bacteria</taxon>
        <taxon>Bacillati</taxon>
        <taxon>Actinomycetota</taxon>
        <taxon>Actinomycetes</taxon>
        <taxon>Pseudonocardiales</taxon>
        <taxon>Pseudonocardiaceae</taxon>
    </lineage>
</organism>
<evidence type="ECO:0000313" key="3">
    <source>
        <dbReference type="Proteomes" id="UP000185696"/>
    </source>
</evidence>
<dbReference type="EMBL" id="MSIF01000002">
    <property type="protein sequence ID" value="OLF12881.1"/>
    <property type="molecule type" value="Genomic_DNA"/>
</dbReference>
<dbReference type="SUPFAM" id="SSF55298">
    <property type="entry name" value="YjgF-like"/>
    <property type="match status" value="1"/>
</dbReference>
<dbReference type="Gene3D" id="3.30.1330.40">
    <property type="entry name" value="RutC-like"/>
    <property type="match status" value="1"/>
</dbReference>
<evidence type="ECO:0000256" key="1">
    <source>
        <dbReference type="ARBA" id="ARBA00010552"/>
    </source>
</evidence>
<comment type="caution">
    <text evidence="2">The sequence shown here is derived from an EMBL/GenBank/DDBJ whole genome shotgun (WGS) entry which is preliminary data.</text>
</comment>
<dbReference type="Pfam" id="PF01042">
    <property type="entry name" value="Ribonuc_L-PSP"/>
    <property type="match status" value="1"/>
</dbReference>
<proteinExistence type="inferred from homology"/>
<dbReference type="GO" id="GO:0019239">
    <property type="term" value="F:deaminase activity"/>
    <property type="evidence" value="ECO:0007669"/>
    <property type="project" value="TreeGrafter"/>
</dbReference>
<dbReference type="OrthoDB" id="8684161at2"/>
<sequence length="126" mass="13327">MTKSVISLPEDRRISVPLSHGIRKGNILQVAGQVALDPASGEVVGTTVAEQTVQCLTNVAAILEAGGASFEDVVMLRVYLTDTAHFAELNEAYAAFLPEPYPARTTVYVGLPAGFLVEIDALAVLD</sequence>